<evidence type="ECO:0000313" key="2">
    <source>
        <dbReference type="EMBL" id="MDQ0160783.1"/>
    </source>
</evidence>
<gene>
    <name evidence="2" type="ORF">J2S77_002790</name>
</gene>
<organism evidence="2 3">
    <name type="scientific">Alkalibacillus salilacus</name>
    <dbReference type="NCBI Taxonomy" id="284582"/>
    <lineage>
        <taxon>Bacteria</taxon>
        <taxon>Bacillati</taxon>
        <taxon>Bacillota</taxon>
        <taxon>Bacilli</taxon>
        <taxon>Bacillales</taxon>
        <taxon>Bacillaceae</taxon>
        <taxon>Alkalibacillus</taxon>
    </lineage>
</organism>
<feature type="transmembrane region" description="Helical" evidence="1">
    <location>
        <begin position="12"/>
        <end position="29"/>
    </location>
</feature>
<name>A0ABT9VII0_9BACI</name>
<reference evidence="2 3" key="1">
    <citation type="submission" date="2023-07" db="EMBL/GenBank/DDBJ databases">
        <title>Genomic Encyclopedia of Type Strains, Phase IV (KMG-IV): sequencing the most valuable type-strain genomes for metagenomic binning, comparative biology and taxonomic classification.</title>
        <authorList>
            <person name="Goeker M."/>
        </authorList>
    </citation>
    <scope>NUCLEOTIDE SEQUENCE [LARGE SCALE GENOMIC DNA]</scope>
    <source>
        <strain evidence="2 3">DSM 16460</strain>
    </source>
</reference>
<keyword evidence="3" id="KW-1185">Reference proteome</keyword>
<keyword evidence="1" id="KW-0812">Transmembrane</keyword>
<sequence>MNSFLKILRKNLITTALIVIILALSIYSYNITTEKSNYDNYTSEILYNDTLKLASTIAINDYYLNRIVDEGEITQEQIVILQENYQVMHESGDTVVDLAVQWLDRLDKQEMSYSYNNSPFPTFMAYEFARYIENDLSDSAKSNDVRVLTQNEHSKLELMNDINKEWKEAVFNHIEGLDADRIDEEYLNNRSVNSDQTWTGITTPEYPHYYLNKMVKTDDWLDMVEAMQKASIGYEPEVVNTF</sequence>
<evidence type="ECO:0000256" key="1">
    <source>
        <dbReference type="SAM" id="Phobius"/>
    </source>
</evidence>
<protein>
    <recommendedName>
        <fullName evidence="4">Chemotaxis methyl-accepting receptor HlyB-like 4HB MCP domain-containing protein</fullName>
    </recommendedName>
</protein>
<evidence type="ECO:0008006" key="4">
    <source>
        <dbReference type="Google" id="ProtNLM"/>
    </source>
</evidence>
<dbReference type="EMBL" id="JAUSTQ010000018">
    <property type="protein sequence ID" value="MDQ0160783.1"/>
    <property type="molecule type" value="Genomic_DNA"/>
</dbReference>
<dbReference type="Proteomes" id="UP001224359">
    <property type="component" value="Unassembled WGS sequence"/>
</dbReference>
<evidence type="ECO:0000313" key="3">
    <source>
        <dbReference type="Proteomes" id="UP001224359"/>
    </source>
</evidence>
<proteinExistence type="predicted"/>
<keyword evidence="1" id="KW-0472">Membrane</keyword>
<keyword evidence="1" id="KW-1133">Transmembrane helix</keyword>
<comment type="caution">
    <text evidence="2">The sequence shown here is derived from an EMBL/GenBank/DDBJ whole genome shotgun (WGS) entry which is preliminary data.</text>
</comment>
<accession>A0ABT9VII0</accession>